<dbReference type="RefSeq" id="WP_074061799.1">
    <property type="nucleotide sequence ID" value="NZ_CP017241.1"/>
</dbReference>
<accession>A0A1L5P5M1</accession>
<dbReference type="Gene3D" id="1.50.10.20">
    <property type="match status" value="1"/>
</dbReference>
<proteinExistence type="predicted"/>
<dbReference type="Proteomes" id="UP000185109">
    <property type="component" value="Chromosome"/>
</dbReference>
<dbReference type="EMBL" id="CP017241">
    <property type="protein sequence ID" value="APO75453.1"/>
    <property type="molecule type" value="Genomic_DNA"/>
</dbReference>
<name>A0A1L5P5M1_RHIET</name>
<evidence type="ECO:0008006" key="3">
    <source>
        <dbReference type="Google" id="ProtNLM"/>
    </source>
</evidence>
<gene>
    <name evidence="1" type="ORF">AM571_CH02647</name>
</gene>
<organism evidence="1 2">
    <name type="scientific">Rhizobium etli 8C-3</name>
    <dbReference type="NCBI Taxonomy" id="538025"/>
    <lineage>
        <taxon>Bacteria</taxon>
        <taxon>Pseudomonadati</taxon>
        <taxon>Pseudomonadota</taxon>
        <taxon>Alphaproteobacteria</taxon>
        <taxon>Hyphomicrobiales</taxon>
        <taxon>Rhizobiaceae</taxon>
        <taxon>Rhizobium/Agrobacterium group</taxon>
        <taxon>Rhizobium</taxon>
    </lineage>
</organism>
<sequence length="434" mass="47211">MKHLRSTINIGRLLLLAAAVIVLQTYPARADGEHQKLACTLCDGLASHMGGDPAQPFVLRSFEPANGGSALHPALENTGFTYDNALALMAFYGCKRKAEARRIADALVLAVETDRHYHDGRLRNAYRSGPVVPGKEGMLLPGYWSAASNSWIEDGYQVGSATGSTAWGALALLTAYEETEQPAYLDTARKIMDWIHRSTADPQNPGYFGGFFGHEPTPERMTWKSTEHNLDVYAADSWLARLDAGGDWTYRGDTALKFLHAMWNDGEGRFYIGSAPDGNAPNVEMSGLDAELWPLIAVPDFKTKARQVMEWTELNHGVDGGFDFNSDRDGIWLEGTAQAALVLRLVGQPEKAEPLFKTIAAQVTPGGLVYATVNEQLSTGLQVGPNSLPGDFKYYRLPHIGATGWAVLAALDLNPFLGRTGQSLTSKDSPCPPK</sequence>
<evidence type="ECO:0000313" key="2">
    <source>
        <dbReference type="Proteomes" id="UP000185109"/>
    </source>
</evidence>
<dbReference type="InterPro" id="IPR008930">
    <property type="entry name" value="Terpenoid_cyclase/PrenylTrfase"/>
</dbReference>
<reference evidence="1 2" key="1">
    <citation type="submission" date="2016-09" db="EMBL/GenBank/DDBJ databases">
        <title>The complete genome sequences of Rhizobium gallicum, symbiovars gallicum and phaseoli, symbionts associated to common bean (Phaseolus vulgaris).</title>
        <authorList>
            <person name="Bustos P."/>
            <person name="Santamaria R.I."/>
            <person name="Perez-Carrascal O.M."/>
            <person name="Juarez S."/>
            <person name="Lozano L."/>
            <person name="Martinez-Flores I."/>
            <person name="Martinez-Romero E."/>
            <person name="Cevallos M."/>
            <person name="Romero D."/>
            <person name="Davila G."/>
            <person name="Gonzalez V."/>
        </authorList>
    </citation>
    <scope>NUCLEOTIDE SEQUENCE [LARGE SCALE GENOMIC DNA]</scope>
    <source>
        <strain evidence="1 2">8C-3</strain>
    </source>
</reference>
<dbReference type="SUPFAM" id="SSF48239">
    <property type="entry name" value="Terpenoid cyclases/Protein prenyltransferases"/>
    <property type="match status" value="1"/>
</dbReference>
<dbReference type="AlphaFoldDB" id="A0A1L5P5M1"/>
<evidence type="ECO:0000313" key="1">
    <source>
        <dbReference type="EMBL" id="APO75453.1"/>
    </source>
</evidence>
<protein>
    <recommendedName>
        <fullName evidence="3">Six-hairpin glycosidase-like protein</fullName>
    </recommendedName>
</protein>